<comment type="similarity">
    <text evidence="8">Belongs to the snail C2H2-type zinc-finger protein family.</text>
</comment>
<feature type="compositionally biased region" description="Basic and acidic residues" evidence="10">
    <location>
        <begin position="237"/>
        <end position="259"/>
    </location>
</feature>
<name>A0A834VDZ3_SARSC</name>
<dbReference type="GO" id="GO:0008270">
    <property type="term" value="F:zinc ion binding"/>
    <property type="evidence" value="ECO:0007669"/>
    <property type="project" value="UniProtKB-KW"/>
</dbReference>
<feature type="compositionally biased region" description="Basic and acidic residues" evidence="10">
    <location>
        <begin position="46"/>
        <end position="55"/>
    </location>
</feature>
<dbReference type="FunFam" id="3.30.160.60:FF:000693">
    <property type="entry name" value="Snail family zinc finger 1a"/>
    <property type="match status" value="1"/>
</dbReference>
<gene>
    <name evidence="12" type="primary">SSS_822g</name>
    <name evidence="12" type="ORF">SSS_822</name>
</gene>
<dbReference type="PANTHER" id="PTHR24388:SF54">
    <property type="entry name" value="PROTEIN ESCARGOT"/>
    <property type="match status" value="1"/>
</dbReference>
<dbReference type="EnsemblMetazoa" id="SSS_822s_mrna">
    <property type="protein sequence ID" value="KAF7493336.1"/>
    <property type="gene ID" value="SSS_822"/>
</dbReference>
<dbReference type="GO" id="GO:0000978">
    <property type="term" value="F:RNA polymerase II cis-regulatory region sequence-specific DNA binding"/>
    <property type="evidence" value="ECO:0007669"/>
    <property type="project" value="TreeGrafter"/>
</dbReference>
<dbReference type="GO" id="GO:0055059">
    <property type="term" value="P:asymmetric neuroblast division"/>
    <property type="evidence" value="ECO:0007669"/>
    <property type="project" value="UniProtKB-ARBA"/>
</dbReference>
<dbReference type="Proteomes" id="UP000070412">
    <property type="component" value="Unassembled WGS sequence"/>
</dbReference>
<dbReference type="PANTHER" id="PTHR24388">
    <property type="entry name" value="ZINC FINGER PROTEIN"/>
    <property type="match status" value="1"/>
</dbReference>
<organism evidence="12">
    <name type="scientific">Sarcoptes scabiei</name>
    <name type="common">Itch mite</name>
    <name type="synonym">Acarus scabiei</name>
    <dbReference type="NCBI Taxonomy" id="52283"/>
    <lineage>
        <taxon>Eukaryota</taxon>
        <taxon>Metazoa</taxon>
        <taxon>Ecdysozoa</taxon>
        <taxon>Arthropoda</taxon>
        <taxon>Chelicerata</taxon>
        <taxon>Arachnida</taxon>
        <taxon>Acari</taxon>
        <taxon>Acariformes</taxon>
        <taxon>Sarcoptiformes</taxon>
        <taxon>Astigmata</taxon>
        <taxon>Psoroptidia</taxon>
        <taxon>Sarcoptoidea</taxon>
        <taxon>Sarcoptidae</taxon>
        <taxon>Sarcoptinae</taxon>
        <taxon>Sarcoptes</taxon>
    </lineage>
</organism>
<dbReference type="Gene3D" id="3.30.160.60">
    <property type="entry name" value="Classic Zinc Finger"/>
    <property type="match status" value="3"/>
</dbReference>
<evidence type="ECO:0000256" key="2">
    <source>
        <dbReference type="ARBA" id="ARBA00022723"/>
    </source>
</evidence>
<dbReference type="InterPro" id="IPR036236">
    <property type="entry name" value="Znf_C2H2_sf"/>
</dbReference>
<dbReference type="PROSITE" id="PS50157">
    <property type="entry name" value="ZINC_FINGER_C2H2_2"/>
    <property type="match status" value="5"/>
</dbReference>
<dbReference type="OrthoDB" id="5428132at2759"/>
<feature type="compositionally biased region" description="Polar residues" evidence="10">
    <location>
        <begin position="127"/>
        <end position="147"/>
    </location>
</feature>
<dbReference type="AlphaFoldDB" id="A0A834VDZ3"/>
<evidence type="ECO:0000256" key="5">
    <source>
        <dbReference type="ARBA" id="ARBA00022833"/>
    </source>
</evidence>
<keyword evidence="5" id="KW-0862">Zinc</keyword>
<sequence length="449" mass="49895">MPKAFLLRKKTTFTSNSFRSNSPKLFSPSSSSGIGSPSSSESLSPRNDENVDHFNTKSSLPSPKYHCFDSIKSNENQGIDLSIKSLLKESNQSCQSNFVSSYPYPAKFAKIADFLRINESNRDASIKSPTISGGRLTSPSKSSTLTGSTVINSKIEIDSLKSNQSVHSISSPSSPSSISSYEAVNYSVPANIDDSLHHHQPQPTMRSYQQRMSPYSINWSEHFSINRVVVSSPNSSRSDDSGRDSHQSSDDLDRMEVEHQSSITMNANNKNNKKSDRFHCPDCNKSYSTQSGLAKHQEFLCANQIKKSFCCKHCEKVYVSLGALKMHIRTHTLPCKCKLCGKAFSRPWLLQGHIRTHTGEKPFACQLCNRAFADRSNLRAHLQTHSVIKKYSCKNCSRTFSRMSLLLKHEDNGCCSNRQSNKATIDAATIANTDNSSTNYPLTLISMQA</sequence>
<dbReference type="GO" id="GO:0005634">
    <property type="term" value="C:nucleus"/>
    <property type="evidence" value="ECO:0007669"/>
    <property type="project" value="UniProtKB-SubCell"/>
</dbReference>
<feature type="domain" description="C2H2-type" evidence="11">
    <location>
        <begin position="278"/>
        <end position="308"/>
    </location>
</feature>
<evidence type="ECO:0000256" key="10">
    <source>
        <dbReference type="SAM" id="MobiDB-lite"/>
    </source>
</evidence>
<dbReference type="FunFam" id="3.30.160.60:FF:000942">
    <property type="entry name" value="Snail zinc finger protein"/>
    <property type="match status" value="1"/>
</dbReference>
<dbReference type="Pfam" id="PF00096">
    <property type="entry name" value="zf-C2H2"/>
    <property type="match status" value="5"/>
</dbReference>
<evidence type="ECO:0000256" key="7">
    <source>
        <dbReference type="ARBA" id="ARBA00023242"/>
    </source>
</evidence>
<keyword evidence="4 9" id="KW-0863">Zinc-finger</keyword>
<dbReference type="PROSITE" id="PS00028">
    <property type="entry name" value="ZINC_FINGER_C2H2_1"/>
    <property type="match status" value="3"/>
</dbReference>
<reference evidence="14" key="1">
    <citation type="journal article" date="2020" name="PLoS Negl. Trop. Dis.">
        <title>High-quality nuclear genome for Sarcoptes scabiei-A critical resource for a neglected parasite.</title>
        <authorList>
            <person name="Korhonen P.K."/>
            <person name="Gasser R.B."/>
            <person name="Ma G."/>
            <person name="Wang T."/>
            <person name="Stroehlein A.J."/>
            <person name="Young N.D."/>
            <person name="Ang C.S."/>
            <person name="Fernando D.D."/>
            <person name="Lu H.C."/>
            <person name="Taylor S."/>
            <person name="Reynolds S.L."/>
            <person name="Mofiz E."/>
            <person name="Najaraj S.H."/>
            <person name="Gowda H."/>
            <person name="Madugundu A."/>
            <person name="Renuse S."/>
            <person name="Holt D."/>
            <person name="Pandey A."/>
            <person name="Papenfuss A.T."/>
            <person name="Fischer K."/>
        </authorList>
    </citation>
    <scope>NUCLEOTIDE SEQUENCE [LARGE SCALE GENOMIC DNA]</scope>
</reference>
<feature type="region of interest" description="Disordered" evidence="10">
    <location>
        <begin position="230"/>
        <end position="273"/>
    </location>
</feature>
<dbReference type="GO" id="GO:0060562">
    <property type="term" value="P:epithelial tube morphogenesis"/>
    <property type="evidence" value="ECO:0007669"/>
    <property type="project" value="UniProtKB-ARBA"/>
</dbReference>
<feature type="domain" description="C2H2-type" evidence="11">
    <location>
        <begin position="335"/>
        <end position="362"/>
    </location>
</feature>
<evidence type="ECO:0000256" key="4">
    <source>
        <dbReference type="ARBA" id="ARBA00022771"/>
    </source>
</evidence>
<reference evidence="13" key="3">
    <citation type="submission" date="2022-06" db="UniProtKB">
        <authorList>
            <consortium name="EnsemblMetazoa"/>
        </authorList>
    </citation>
    <scope>IDENTIFICATION</scope>
</reference>
<evidence type="ECO:0000256" key="1">
    <source>
        <dbReference type="ARBA" id="ARBA00004123"/>
    </source>
</evidence>
<evidence type="ECO:0000313" key="12">
    <source>
        <dbReference type="EMBL" id="KAF7493336.1"/>
    </source>
</evidence>
<dbReference type="EMBL" id="WVUK01000056">
    <property type="protein sequence ID" value="KAF7493336.1"/>
    <property type="molecule type" value="Genomic_DNA"/>
</dbReference>
<feature type="domain" description="C2H2-type" evidence="11">
    <location>
        <begin position="309"/>
        <end position="332"/>
    </location>
</feature>
<evidence type="ECO:0000313" key="13">
    <source>
        <dbReference type="EnsemblMetazoa" id="KAF7493336.1"/>
    </source>
</evidence>
<accession>A0A834VDZ3</accession>
<keyword evidence="7" id="KW-0539">Nucleus</keyword>
<dbReference type="InterPro" id="IPR050527">
    <property type="entry name" value="Snail/Krueppel_Znf"/>
</dbReference>
<protein>
    <submittedName>
        <fullName evidence="12">Zinc finger protein SNAI2</fullName>
    </submittedName>
</protein>
<keyword evidence="6" id="KW-0238">DNA-binding</keyword>
<dbReference type="InterPro" id="IPR013087">
    <property type="entry name" value="Znf_C2H2_type"/>
</dbReference>
<proteinExistence type="inferred from homology"/>
<feature type="region of interest" description="Disordered" evidence="10">
    <location>
        <begin position="126"/>
        <end position="147"/>
    </location>
</feature>
<reference evidence="12" key="2">
    <citation type="submission" date="2020-01" db="EMBL/GenBank/DDBJ databases">
        <authorList>
            <person name="Korhonen P.K.K."/>
            <person name="Guangxu M.G."/>
            <person name="Wang T.W."/>
            <person name="Stroehlein A.J.S."/>
            <person name="Young N.D."/>
            <person name="Ang C.-S.A."/>
            <person name="Fernando D.W.F."/>
            <person name="Lu H.L."/>
            <person name="Taylor S.T."/>
            <person name="Ehtesham M.E.M."/>
            <person name="Najaraj S.H.N."/>
            <person name="Harsha G.H.G."/>
            <person name="Madugundu A.M."/>
            <person name="Renuse S.R."/>
            <person name="Holt D.H."/>
            <person name="Pandey A.P."/>
            <person name="Papenfuss A.P."/>
            <person name="Gasser R.B.G."/>
            <person name="Fischer K.F."/>
        </authorList>
    </citation>
    <scope>NUCLEOTIDE SEQUENCE</scope>
    <source>
        <strain evidence="12">SSS_KF_BRIS2020</strain>
    </source>
</reference>
<feature type="domain" description="C2H2-type" evidence="11">
    <location>
        <begin position="391"/>
        <end position="410"/>
    </location>
</feature>
<evidence type="ECO:0000256" key="9">
    <source>
        <dbReference type="PROSITE-ProRule" id="PRU00042"/>
    </source>
</evidence>
<keyword evidence="2" id="KW-0479">Metal-binding</keyword>
<dbReference type="GO" id="GO:0000981">
    <property type="term" value="F:DNA-binding transcription factor activity, RNA polymerase II-specific"/>
    <property type="evidence" value="ECO:0007669"/>
    <property type="project" value="TreeGrafter"/>
</dbReference>
<feature type="region of interest" description="Disordered" evidence="10">
    <location>
        <begin position="15"/>
        <end position="58"/>
    </location>
</feature>
<evidence type="ECO:0000256" key="6">
    <source>
        <dbReference type="ARBA" id="ARBA00023125"/>
    </source>
</evidence>
<evidence type="ECO:0000256" key="3">
    <source>
        <dbReference type="ARBA" id="ARBA00022737"/>
    </source>
</evidence>
<keyword evidence="14" id="KW-1185">Reference proteome</keyword>
<evidence type="ECO:0000313" key="14">
    <source>
        <dbReference type="Proteomes" id="UP000070412"/>
    </source>
</evidence>
<keyword evidence="3" id="KW-0677">Repeat</keyword>
<feature type="compositionally biased region" description="Polar residues" evidence="10">
    <location>
        <begin position="260"/>
        <end position="270"/>
    </location>
</feature>
<dbReference type="GO" id="GO:2000177">
    <property type="term" value="P:regulation of neural precursor cell proliferation"/>
    <property type="evidence" value="ECO:0007669"/>
    <property type="project" value="UniProtKB-ARBA"/>
</dbReference>
<evidence type="ECO:0000259" key="11">
    <source>
        <dbReference type="PROSITE" id="PS50157"/>
    </source>
</evidence>
<feature type="compositionally biased region" description="Low complexity" evidence="10">
    <location>
        <begin position="15"/>
        <end position="45"/>
    </location>
</feature>
<dbReference type="FunFam" id="3.30.160.60:FF:000207">
    <property type="entry name" value="zinc finger protein SNAI2"/>
    <property type="match status" value="1"/>
</dbReference>
<evidence type="ECO:0000256" key="8">
    <source>
        <dbReference type="ARBA" id="ARBA00037948"/>
    </source>
</evidence>
<comment type="subcellular location">
    <subcellularLocation>
        <location evidence="1">Nucleus</location>
    </subcellularLocation>
</comment>
<feature type="domain" description="C2H2-type" evidence="11">
    <location>
        <begin position="363"/>
        <end position="390"/>
    </location>
</feature>
<dbReference type="SUPFAM" id="SSF57667">
    <property type="entry name" value="beta-beta-alpha zinc fingers"/>
    <property type="match status" value="4"/>
</dbReference>
<dbReference type="OMA" id="SINWSEH"/>
<dbReference type="SMART" id="SM00355">
    <property type="entry name" value="ZnF_C2H2"/>
    <property type="match status" value="5"/>
</dbReference>